<evidence type="ECO:0000256" key="5">
    <source>
        <dbReference type="ARBA" id="ARBA00022824"/>
    </source>
</evidence>
<dbReference type="FunFam" id="3.40.50.300:FF:003207">
    <property type="entry name" value="ATLastiN (Endoplasmic reticulum GTPase) related"/>
    <property type="match status" value="1"/>
</dbReference>
<dbReference type="EC" id="3.6.5.-" evidence="14"/>
<keyword evidence="4 14" id="KW-0378">Hydrolase</keyword>
<dbReference type="CDD" id="cd01851">
    <property type="entry name" value="GBP"/>
    <property type="match status" value="1"/>
</dbReference>
<evidence type="ECO:0000256" key="8">
    <source>
        <dbReference type="ARBA" id="ARBA00023134"/>
    </source>
</evidence>
<dbReference type="Gene3D" id="1.20.58.420">
    <property type="entry name" value="AHSP"/>
    <property type="match status" value="1"/>
</dbReference>
<dbReference type="Pfam" id="PF02841">
    <property type="entry name" value="GBP_C"/>
    <property type="match status" value="1"/>
</dbReference>
<name>A0A8B6CTY3_MYTGA</name>
<dbReference type="InterPro" id="IPR003191">
    <property type="entry name" value="Guanylate-bd/ATL_C"/>
</dbReference>
<evidence type="ECO:0000313" key="14">
    <source>
        <dbReference type="EMBL" id="VDI10152.1"/>
    </source>
</evidence>
<gene>
    <name evidence="14" type="ORF">MGAL_10B030732</name>
</gene>
<dbReference type="OrthoDB" id="7788754at2759"/>
<feature type="domain" description="GB1/RHD3-type G" evidence="13">
    <location>
        <begin position="49"/>
        <end position="296"/>
    </location>
</feature>
<evidence type="ECO:0000256" key="1">
    <source>
        <dbReference type="ARBA" id="ARBA00004477"/>
    </source>
</evidence>
<evidence type="ECO:0000256" key="7">
    <source>
        <dbReference type="ARBA" id="ARBA00022989"/>
    </source>
</evidence>
<dbReference type="Pfam" id="PF02263">
    <property type="entry name" value="GBP"/>
    <property type="match status" value="1"/>
</dbReference>
<keyword evidence="5" id="KW-0256">Endoplasmic reticulum</keyword>
<evidence type="ECO:0000256" key="12">
    <source>
        <dbReference type="SAM" id="Phobius"/>
    </source>
</evidence>
<evidence type="ECO:0000256" key="11">
    <source>
        <dbReference type="PROSITE-ProRule" id="PRU01052"/>
    </source>
</evidence>
<dbReference type="FunFam" id="3.40.50.300:FF:004169">
    <property type="entry name" value="Atlastin 3"/>
    <property type="match status" value="1"/>
</dbReference>
<comment type="subcellular location">
    <subcellularLocation>
        <location evidence="1">Endoplasmic reticulum membrane</location>
        <topology evidence="1">Multi-pass membrane protein</topology>
    </subcellularLocation>
</comment>
<proteinExistence type="inferred from homology"/>
<evidence type="ECO:0000256" key="6">
    <source>
        <dbReference type="ARBA" id="ARBA00022842"/>
    </source>
</evidence>
<comment type="caution">
    <text evidence="14">The sequence shown here is derived from an EMBL/GenBank/DDBJ whole genome shotgun (WGS) entry which is preliminary data.</text>
</comment>
<evidence type="ECO:0000256" key="9">
    <source>
        <dbReference type="ARBA" id="ARBA00023136"/>
    </source>
</evidence>
<evidence type="ECO:0000256" key="3">
    <source>
        <dbReference type="ARBA" id="ARBA00022741"/>
    </source>
</evidence>
<keyword evidence="8" id="KW-0342">GTP-binding</keyword>
<keyword evidence="6" id="KW-0460">Magnesium</keyword>
<dbReference type="PROSITE" id="PS51715">
    <property type="entry name" value="G_GB1_RHD3"/>
    <property type="match status" value="1"/>
</dbReference>
<evidence type="ECO:0000256" key="10">
    <source>
        <dbReference type="ARBA" id="ARBA00049117"/>
    </source>
</evidence>
<evidence type="ECO:0000256" key="4">
    <source>
        <dbReference type="ARBA" id="ARBA00022801"/>
    </source>
</evidence>
<keyword evidence="15" id="KW-1185">Reference proteome</keyword>
<reference evidence="14" key="1">
    <citation type="submission" date="2018-11" db="EMBL/GenBank/DDBJ databases">
        <authorList>
            <person name="Alioto T."/>
            <person name="Alioto T."/>
        </authorList>
    </citation>
    <scope>NUCLEOTIDE SEQUENCE</scope>
</reference>
<evidence type="ECO:0000259" key="13">
    <source>
        <dbReference type="PROSITE" id="PS51715"/>
    </source>
</evidence>
<dbReference type="GO" id="GO:0005525">
    <property type="term" value="F:GTP binding"/>
    <property type="evidence" value="ECO:0007669"/>
    <property type="project" value="UniProtKB-KW"/>
</dbReference>
<dbReference type="PANTHER" id="PTHR10751">
    <property type="entry name" value="GUANYLATE BINDING PROTEIN"/>
    <property type="match status" value="1"/>
</dbReference>
<protein>
    <submittedName>
        <fullName evidence="14">Atlastin</fullName>
        <ecNumber evidence="14">3.6.5.-</ecNumber>
    </submittedName>
</protein>
<keyword evidence="3" id="KW-0547">Nucleotide-binding</keyword>
<comment type="similarity">
    <text evidence="11">Belongs to the TRAFAC class dynamin-like GTPase superfamily. GB1/RHD3 GTPase family.</text>
</comment>
<evidence type="ECO:0000313" key="15">
    <source>
        <dbReference type="Proteomes" id="UP000596742"/>
    </source>
</evidence>
<feature type="transmembrane region" description="Helical" evidence="12">
    <location>
        <begin position="463"/>
        <end position="481"/>
    </location>
</feature>
<keyword evidence="9 12" id="KW-0472">Membrane</keyword>
<dbReference type="InterPro" id="IPR030386">
    <property type="entry name" value="G_GB1_RHD3_dom"/>
</dbReference>
<dbReference type="GO" id="GO:0003924">
    <property type="term" value="F:GTPase activity"/>
    <property type="evidence" value="ECO:0007669"/>
    <property type="project" value="InterPro"/>
</dbReference>
<dbReference type="FunFam" id="1.20.58.420:FF:000001">
    <property type="entry name" value="Atlastin-1 isoform 1"/>
    <property type="match status" value="1"/>
</dbReference>
<dbReference type="InterPro" id="IPR027417">
    <property type="entry name" value="P-loop_NTPase"/>
</dbReference>
<keyword evidence="2 12" id="KW-0812">Transmembrane</keyword>
<dbReference type="EMBL" id="UYJE01002368">
    <property type="protein sequence ID" value="VDI10152.1"/>
    <property type="molecule type" value="Genomic_DNA"/>
</dbReference>
<keyword evidence="7 12" id="KW-1133">Transmembrane helix</keyword>
<organism evidence="14 15">
    <name type="scientific">Mytilus galloprovincialis</name>
    <name type="common">Mediterranean mussel</name>
    <dbReference type="NCBI Taxonomy" id="29158"/>
    <lineage>
        <taxon>Eukaryota</taxon>
        <taxon>Metazoa</taxon>
        <taxon>Spiralia</taxon>
        <taxon>Lophotrochozoa</taxon>
        <taxon>Mollusca</taxon>
        <taxon>Bivalvia</taxon>
        <taxon>Autobranchia</taxon>
        <taxon>Pteriomorphia</taxon>
        <taxon>Mytilida</taxon>
        <taxon>Mytiloidea</taxon>
        <taxon>Mytilidae</taxon>
        <taxon>Mytilinae</taxon>
        <taxon>Mytilus</taxon>
    </lineage>
</organism>
<dbReference type="Proteomes" id="UP000596742">
    <property type="component" value="Unassembled WGS sequence"/>
</dbReference>
<accession>A0A8B6CTY3</accession>
<dbReference type="GO" id="GO:0005789">
    <property type="term" value="C:endoplasmic reticulum membrane"/>
    <property type="evidence" value="ECO:0007669"/>
    <property type="project" value="UniProtKB-SubCell"/>
</dbReference>
<comment type="catalytic activity">
    <reaction evidence="10">
        <text>GTP + H2O = GDP + phosphate + H(+)</text>
        <dbReference type="Rhea" id="RHEA:19669"/>
        <dbReference type="ChEBI" id="CHEBI:15377"/>
        <dbReference type="ChEBI" id="CHEBI:15378"/>
        <dbReference type="ChEBI" id="CHEBI:37565"/>
        <dbReference type="ChEBI" id="CHEBI:43474"/>
        <dbReference type="ChEBI" id="CHEBI:58189"/>
    </reaction>
    <physiologicalReaction direction="left-to-right" evidence="10">
        <dbReference type="Rhea" id="RHEA:19670"/>
    </physiologicalReaction>
</comment>
<feature type="transmembrane region" description="Helical" evidence="12">
    <location>
        <begin position="436"/>
        <end position="457"/>
    </location>
</feature>
<dbReference type="AlphaFoldDB" id="A0A8B6CTY3"/>
<dbReference type="SUPFAM" id="SSF52540">
    <property type="entry name" value="P-loop containing nucleoside triphosphate hydrolases"/>
    <property type="match status" value="1"/>
</dbReference>
<dbReference type="InterPro" id="IPR036543">
    <property type="entry name" value="Guanylate-bd_C_sf"/>
</dbReference>
<evidence type="ECO:0000256" key="2">
    <source>
        <dbReference type="ARBA" id="ARBA00022692"/>
    </source>
</evidence>
<dbReference type="InterPro" id="IPR015894">
    <property type="entry name" value="Guanylate-bd_N"/>
</dbReference>
<dbReference type="Gene3D" id="3.40.50.300">
    <property type="entry name" value="P-loop containing nucleotide triphosphate hydrolases"/>
    <property type="match status" value="1"/>
</dbReference>
<dbReference type="SUPFAM" id="SSF48340">
    <property type="entry name" value="Interferon-induced guanylate-binding protein 1 (GBP1), C-terminal domain"/>
    <property type="match status" value="1"/>
</dbReference>
<sequence length="535" mass="60614">MDHEILAPVSAQGERLKGQPIQIVEAGEHTFKLNEEALERVLLNPEIQDKKVAVVSVAGAFRKGKSFLLDFFLRYLNAKGDPDWLGDDESPLEGFSWRGGSERETTGILLWSEPFVCKTSSGEEIVVLLMDTQGAFDSESTVRDCATVFALSTMISSVQVYNITQNIQEDDLQHLQLFTEYGRLALEANDNISKPFQCLEFLVRDWSFPYEADYGAAGGRKILERRLQISDKQHNELQQLRSHIKSCFENIGCFLMPHPGLKVATNPKFDGRLKDIEPDFKDKLQILVPLLLDEDNLKIKEMNGQKITCRELVEYFKAYIKIYQGEELPEPKSMLLATAEANNLAAVSSSKSRYTKEMEKICGGDKPYLHPEQLEREHIRCLTIAMDLFDDTRKMGGKEFSSIYKEQLQKDIEEANDNFKSHNEGKNIFSSARTPAVLFSVMAIAYFLSGFFGIIGIESFASLMNWALGIFLILLITWIYCRYSGDHASIGQHIDQVANVIWDKALMQIYTQAVQQGIKQTAKQAVRQNSRPKSD</sequence>